<evidence type="ECO:0000313" key="1">
    <source>
        <dbReference type="EMBL" id="UQS84116.1"/>
    </source>
</evidence>
<sequence>MFSTKAFTEFIRHYLIVKTHVSIKKNNVYGSYKNYFISEGLNSEAALVDLFKFADYYDQILNHKTADTEFNRILDHINVIDSKVVFSYLLLLMDLLSFGAIDQVYTNELAHILESYLFRVKVCQVPTNGLNQIVVGLCYLSKTDSN</sequence>
<dbReference type="Proteomes" id="UP000831947">
    <property type="component" value="Chromosome"/>
</dbReference>
<reference evidence="1 2" key="1">
    <citation type="journal article" date="2022" name="Int. J. Syst. Evol. Microbiol.">
        <title>Apilactobacillus apisilvae sp. nov., Nicolia spurrieriana gen. nov. sp. nov., Bombilactobacillus folatiphilus sp. nov. and Bombilactobacillus thymidiniphilus sp. nov., four new lactic acid bacterial isolates from stingless bees Tetragonula carbonaria and Austroplebeia australis.</title>
        <authorList>
            <person name="Oliphant S.A."/>
            <person name="Watson-Haigh N.S."/>
            <person name="Sumby K.M."/>
            <person name="Gardner J."/>
            <person name="Groom S."/>
            <person name="Jiranek V."/>
        </authorList>
    </citation>
    <scope>NUCLEOTIDE SEQUENCE [LARGE SCALE GENOMIC DNA]</scope>
    <source>
        <strain evidence="1 2">SG4_A1</strain>
    </source>
</reference>
<protein>
    <submittedName>
        <fullName evidence="1">Uncharacterized protein</fullName>
    </submittedName>
</protein>
<proteinExistence type="predicted"/>
<keyword evidence="2" id="KW-1185">Reference proteome</keyword>
<evidence type="ECO:0000313" key="2">
    <source>
        <dbReference type="Proteomes" id="UP000831947"/>
    </source>
</evidence>
<dbReference type="RefSeq" id="WP_249513300.1">
    <property type="nucleotide sequence ID" value="NZ_CP093365.1"/>
</dbReference>
<gene>
    <name evidence="1" type="ORF">MOO47_02895</name>
</gene>
<name>A0ABY4PEE9_9LACO</name>
<organism evidence="1 2">
    <name type="scientific">Bombilactobacillus thymidiniphilus</name>
    <dbReference type="NCBI Taxonomy" id="2923363"/>
    <lineage>
        <taxon>Bacteria</taxon>
        <taxon>Bacillati</taxon>
        <taxon>Bacillota</taxon>
        <taxon>Bacilli</taxon>
        <taxon>Lactobacillales</taxon>
        <taxon>Lactobacillaceae</taxon>
        <taxon>Bombilactobacillus</taxon>
    </lineage>
</organism>
<dbReference type="EMBL" id="CP093365">
    <property type="protein sequence ID" value="UQS84116.1"/>
    <property type="molecule type" value="Genomic_DNA"/>
</dbReference>
<accession>A0ABY4PEE9</accession>